<dbReference type="AlphaFoldDB" id="A0A542SQD0"/>
<accession>A0A542SQD0</accession>
<dbReference type="Proteomes" id="UP000316181">
    <property type="component" value="Unassembled WGS sequence"/>
</dbReference>
<organism evidence="1 2">
    <name type="scientific">Rarobacter incanus</name>
    <dbReference type="NCBI Taxonomy" id="153494"/>
    <lineage>
        <taxon>Bacteria</taxon>
        <taxon>Bacillati</taxon>
        <taxon>Actinomycetota</taxon>
        <taxon>Actinomycetes</taxon>
        <taxon>Micrococcales</taxon>
        <taxon>Rarobacteraceae</taxon>
        <taxon>Rarobacter</taxon>
    </lineage>
</organism>
<keyword evidence="2" id="KW-1185">Reference proteome</keyword>
<protein>
    <recommendedName>
        <fullName evidence="3">Polyketide cyclase/dehydrase/lipid transport protein</fullName>
    </recommendedName>
</protein>
<sequence length="114" mass="12118">MAKFDQIETGLEPLAARDAIHDYLWGQGWTVTQNGPWEADVERGSLGATALLGPFAGAGKHHVKFRMQVFATPGGVAAVRFQRFTGGDIGNKGAGRAAEIFAETVTEIAKQFGA</sequence>
<evidence type="ECO:0000313" key="1">
    <source>
        <dbReference type="EMBL" id="TQK76795.1"/>
    </source>
</evidence>
<comment type="caution">
    <text evidence="1">The sequence shown here is derived from an EMBL/GenBank/DDBJ whole genome shotgun (WGS) entry which is preliminary data.</text>
</comment>
<proteinExistence type="predicted"/>
<reference evidence="1 2" key="1">
    <citation type="submission" date="2019-06" db="EMBL/GenBank/DDBJ databases">
        <title>Sequencing the genomes of 1000 actinobacteria strains.</title>
        <authorList>
            <person name="Klenk H.-P."/>
        </authorList>
    </citation>
    <scope>NUCLEOTIDE SEQUENCE [LARGE SCALE GENOMIC DNA]</scope>
    <source>
        <strain evidence="1 2">DSM 10596</strain>
    </source>
</reference>
<name>A0A542SQD0_9MICO</name>
<dbReference type="RefSeq" id="WP_142112312.1">
    <property type="nucleotide sequence ID" value="NZ_BAAATB010000010.1"/>
</dbReference>
<gene>
    <name evidence="1" type="ORF">FB389_1486</name>
</gene>
<evidence type="ECO:0000313" key="2">
    <source>
        <dbReference type="Proteomes" id="UP000316181"/>
    </source>
</evidence>
<evidence type="ECO:0008006" key="3">
    <source>
        <dbReference type="Google" id="ProtNLM"/>
    </source>
</evidence>
<dbReference type="OrthoDB" id="5144826at2"/>
<dbReference type="EMBL" id="VFNV01000001">
    <property type="protein sequence ID" value="TQK76795.1"/>
    <property type="molecule type" value="Genomic_DNA"/>
</dbReference>